<evidence type="ECO:0000256" key="2">
    <source>
        <dbReference type="ARBA" id="ARBA00022679"/>
    </source>
</evidence>
<dbReference type="InterPro" id="IPR011009">
    <property type="entry name" value="Kinase-like_dom_sf"/>
</dbReference>
<evidence type="ECO:0000256" key="5">
    <source>
        <dbReference type="ARBA" id="ARBA00022840"/>
    </source>
</evidence>
<keyword evidence="5" id="KW-0067">ATP-binding</keyword>
<keyword evidence="2" id="KW-0808">Transferase</keyword>
<keyword evidence="3" id="KW-0547">Nucleotide-binding</keyword>
<dbReference type="VEuPathDB" id="CryptoDB:Cvel_15245"/>
<proteinExistence type="predicted"/>
<dbReference type="SUPFAM" id="SSF56112">
    <property type="entry name" value="Protein kinase-like (PK-like)"/>
    <property type="match status" value="1"/>
</dbReference>
<evidence type="ECO:0000256" key="4">
    <source>
        <dbReference type="ARBA" id="ARBA00022777"/>
    </source>
</evidence>
<dbReference type="PROSITE" id="PS50011">
    <property type="entry name" value="PROTEIN_KINASE_DOM"/>
    <property type="match status" value="1"/>
</dbReference>
<dbReference type="GO" id="GO:0004703">
    <property type="term" value="F:G protein-coupled receptor kinase activity"/>
    <property type="evidence" value="ECO:0007669"/>
    <property type="project" value="TreeGrafter"/>
</dbReference>
<evidence type="ECO:0000313" key="7">
    <source>
        <dbReference type="EMBL" id="CEM07468.1"/>
    </source>
</evidence>
<dbReference type="PANTHER" id="PTHR24355:SF30">
    <property type="entry name" value="SERINE_THREONINE-PROTEIN KINASE 32B ISOFORM X1"/>
    <property type="match status" value="1"/>
</dbReference>
<sequence length="274" mass="30848">MYRIAGLTMQGADRCFARVAGPVWKPNNVVLDKQGFVRLIDFGMARSFQVKKAEAPTGGIQNERYRAPEVFEGGKCEGQPLDSWAFGCVLAEMCLGESPMPEGGVQAVREWVRRKENKKEEIKNMLTRKRADLMASSEGVEALEEIAFLPEGLLQEKPEDRLSLEACIQHKFFRVRDLQKLNLTFPDETPGGSNCIVQSEYILQRLVLLQESEVQLCRVSDCEELVLDTGLERPVILGLFLQEPLQKKRNLFKCLHPLCCCIPSDQLALSSAPF</sequence>
<dbReference type="GO" id="GO:0001664">
    <property type="term" value="F:G protein-coupled receptor binding"/>
    <property type="evidence" value="ECO:0007669"/>
    <property type="project" value="TreeGrafter"/>
</dbReference>
<feature type="domain" description="Protein kinase" evidence="6">
    <location>
        <begin position="1"/>
        <end position="173"/>
    </location>
</feature>
<dbReference type="PANTHER" id="PTHR24355">
    <property type="entry name" value="G PROTEIN-COUPLED RECEPTOR KINASE/RIBOSOMAL PROTEIN S6 KINASE"/>
    <property type="match status" value="1"/>
</dbReference>
<dbReference type="InterPro" id="IPR000719">
    <property type="entry name" value="Prot_kinase_dom"/>
</dbReference>
<dbReference type="PhylomeDB" id="A0A0G4F5P3"/>
<dbReference type="GO" id="GO:0009966">
    <property type="term" value="P:regulation of signal transduction"/>
    <property type="evidence" value="ECO:0007669"/>
    <property type="project" value="TreeGrafter"/>
</dbReference>
<name>A0A0G4F5P3_9ALVE</name>
<protein>
    <recommendedName>
        <fullName evidence="6">Protein kinase domain-containing protein</fullName>
    </recommendedName>
</protein>
<dbReference type="GO" id="GO:0005524">
    <property type="term" value="F:ATP binding"/>
    <property type="evidence" value="ECO:0007669"/>
    <property type="project" value="UniProtKB-KW"/>
</dbReference>
<reference evidence="7" key="1">
    <citation type="submission" date="2014-11" db="EMBL/GenBank/DDBJ databases">
        <authorList>
            <person name="Otto D Thomas"/>
            <person name="Naeem Raeece"/>
        </authorList>
    </citation>
    <scope>NUCLEOTIDE SEQUENCE</scope>
</reference>
<gene>
    <name evidence="7" type="ORF">Cvel_15245</name>
</gene>
<evidence type="ECO:0000256" key="1">
    <source>
        <dbReference type="ARBA" id="ARBA00022527"/>
    </source>
</evidence>
<evidence type="ECO:0000256" key="3">
    <source>
        <dbReference type="ARBA" id="ARBA00022741"/>
    </source>
</evidence>
<keyword evidence="1" id="KW-0723">Serine/threonine-protein kinase</keyword>
<keyword evidence="4" id="KW-0418">Kinase</keyword>
<accession>A0A0G4F5P3</accession>
<dbReference type="EMBL" id="CDMZ01000129">
    <property type="protein sequence ID" value="CEM07468.1"/>
    <property type="molecule type" value="Genomic_DNA"/>
</dbReference>
<dbReference type="SMART" id="SM00220">
    <property type="entry name" value="S_TKc"/>
    <property type="match status" value="1"/>
</dbReference>
<evidence type="ECO:0000259" key="6">
    <source>
        <dbReference type="PROSITE" id="PS50011"/>
    </source>
</evidence>
<dbReference type="Pfam" id="PF00069">
    <property type="entry name" value="Pkinase"/>
    <property type="match status" value="1"/>
</dbReference>
<dbReference type="GO" id="GO:0007186">
    <property type="term" value="P:G protein-coupled receptor signaling pathway"/>
    <property type="evidence" value="ECO:0007669"/>
    <property type="project" value="TreeGrafter"/>
</dbReference>
<dbReference type="AlphaFoldDB" id="A0A0G4F5P3"/>
<dbReference type="Gene3D" id="1.10.510.10">
    <property type="entry name" value="Transferase(Phosphotransferase) domain 1"/>
    <property type="match status" value="1"/>
</dbReference>
<organism evidence="7">
    <name type="scientific">Chromera velia CCMP2878</name>
    <dbReference type="NCBI Taxonomy" id="1169474"/>
    <lineage>
        <taxon>Eukaryota</taxon>
        <taxon>Sar</taxon>
        <taxon>Alveolata</taxon>
        <taxon>Colpodellida</taxon>
        <taxon>Chromeraceae</taxon>
        <taxon>Chromera</taxon>
    </lineage>
</organism>